<evidence type="ECO:0000313" key="1">
    <source>
        <dbReference type="EMBL" id="RUM02654.1"/>
    </source>
</evidence>
<dbReference type="Proteomes" id="UP000278081">
    <property type="component" value="Unassembled WGS sequence"/>
</dbReference>
<evidence type="ECO:0000313" key="2">
    <source>
        <dbReference type="Proteomes" id="UP000278081"/>
    </source>
</evidence>
<name>A0A432NT78_9HYPH</name>
<sequence>MMALTAGSFENVSNIGIAIGRSSATQNHVGFLYLAEAGPRMLHLAWHYRLRDDSPYDDDWKDYLWADFNLEDEENRSALAAFVATVSLNSTNGIPYGFSFDGSAFGPDGGFIPPPLGQGLTCATFVVTVLAAAGFRLLDLTSWQNREGDEQWRAKIIAWLESTPDVPRSHIDLLREDTHALRIRPEDITAAAISTPWPLSFAQVDAIAKDVLAELYEKAPME</sequence>
<proteinExistence type="predicted"/>
<dbReference type="AlphaFoldDB" id="A0A432NT78"/>
<dbReference type="RefSeq" id="WP_126910403.1">
    <property type="nucleotide sequence ID" value="NZ_ML133765.1"/>
</dbReference>
<comment type="caution">
    <text evidence="1">The sequence shown here is derived from an EMBL/GenBank/DDBJ whole genome shotgun (WGS) entry which is preliminary data.</text>
</comment>
<reference evidence="1 2" key="1">
    <citation type="submission" date="2018-11" db="EMBL/GenBank/DDBJ databases">
        <title>Rhizobium chutanense sp. nov., isolated from root nodules of Phaseolus vulgaris in China.</title>
        <authorList>
            <person name="Huo Y."/>
        </authorList>
    </citation>
    <scope>NUCLEOTIDE SEQUENCE [LARGE SCALE GENOMIC DNA]</scope>
    <source>
        <strain evidence="1 2">C16</strain>
    </source>
</reference>
<accession>A0A432NT78</accession>
<organism evidence="1 2">
    <name type="scientific">Rhizobium chutanense</name>
    <dbReference type="NCBI Taxonomy" id="2035448"/>
    <lineage>
        <taxon>Bacteria</taxon>
        <taxon>Pseudomonadati</taxon>
        <taxon>Pseudomonadota</taxon>
        <taxon>Alphaproteobacteria</taxon>
        <taxon>Hyphomicrobiales</taxon>
        <taxon>Rhizobiaceae</taxon>
        <taxon>Rhizobium/Agrobacterium group</taxon>
        <taxon>Rhizobium</taxon>
    </lineage>
</organism>
<dbReference type="OrthoDB" id="6902965at2"/>
<gene>
    <name evidence="1" type="ORF">EFR84_19930</name>
</gene>
<protein>
    <submittedName>
        <fullName evidence="1">Uncharacterized protein</fullName>
    </submittedName>
</protein>
<dbReference type="EMBL" id="RJTJ01000018">
    <property type="protein sequence ID" value="RUM02654.1"/>
    <property type="molecule type" value="Genomic_DNA"/>
</dbReference>